<dbReference type="Pfam" id="PF07238">
    <property type="entry name" value="PilZ"/>
    <property type="match status" value="1"/>
</dbReference>
<sequence>MDADRERERRLLGGEIEERQDPGGLDLGRRASPRLSSVYSAKLAQRGKVQACVVTNLSLTGGRVKLTQPVDVHAPMRLMFDRLGDYWALNVGVVWSASGMVGVRLFDAEETRRATLQRLMPGRFKRMNFPRDKEKEG</sequence>
<name>A0A4R3JDU9_9PROT</name>
<dbReference type="SUPFAM" id="SSF141371">
    <property type="entry name" value="PilZ domain-like"/>
    <property type="match status" value="1"/>
</dbReference>
<feature type="region of interest" description="Disordered" evidence="1">
    <location>
        <begin position="1"/>
        <end position="30"/>
    </location>
</feature>
<dbReference type="GO" id="GO:0035438">
    <property type="term" value="F:cyclic-di-GMP binding"/>
    <property type="evidence" value="ECO:0007669"/>
    <property type="project" value="InterPro"/>
</dbReference>
<gene>
    <name evidence="3" type="ORF">EDD55_10259</name>
</gene>
<proteinExistence type="predicted"/>
<feature type="compositionally biased region" description="Basic and acidic residues" evidence="1">
    <location>
        <begin position="1"/>
        <end position="21"/>
    </location>
</feature>
<organism evidence="3 4">
    <name type="scientific">Varunaivibrio sulfuroxidans</name>
    <dbReference type="NCBI Taxonomy" id="1773489"/>
    <lineage>
        <taxon>Bacteria</taxon>
        <taxon>Pseudomonadati</taxon>
        <taxon>Pseudomonadota</taxon>
        <taxon>Alphaproteobacteria</taxon>
        <taxon>Rhodospirillales</taxon>
        <taxon>Magnetovibrionaceae</taxon>
        <taxon>Varunaivibrio</taxon>
    </lineage>
</organism>
<reference evidence="3 4" key="1">
    <citation type="submission" date="2019-03" db="EMBL/GenBank/DDBJ databases">
        <title>Genomic Encyclopedia of Type Strains, Phase IV (KMG-IV): sequencing the most valuable type-strain genomes for metagenomic binning, comparative biology and taxonomic classification.</title>
        <authorList>
            <person name="Goeker M."/>
        </authorList>
    </citation>
    <scope>NUCLEOTIDE SEQUENCE [LARGE SCALE GENOMIC DNA]</scope>
    <source>
        <strain evidence="3 4">DSM 101688</strain>
    </source>
</reference>
<dbReference type="Gene3D" id="2.40.10.220">
    <property type="entry name" value="predicted glycosyltransferase like domains"/>
    <property type="match status" value="1"/>
</dbReference>
<protein>
    <submittedName>
        <fullName evidence="3">PilZ domain-containing protein</fullName>
    </submittedName>
</protein>
<dbReference type="Proteomes" id="UP000295304">
    <property type="component" value="Unassembled WGS sequence"/>
</dbReference>
<dbReference type="EMBL" id="SLZW01000002">
    <property type="protein sequence ID" value="TCS64022.1"/>
    <property type="molecule type" value="Genomic_DNA"/>
</dbReference>
<keyword evidence="4" id="KW-1185">Reference proteome</keyword>
<evidence type="ECO:0000259" key="2">
    <source>
        <dbReference type="Pfam" id="PF07238"/>
    </source>
</evidence>
<evidence type="ECO:0000313" key="4">
    <source>
        <dbReference type="Proteomes" id="UP000295304"/>
    </source>
</evidence>
<dbReference type="OrthoDB" id="7188320at2"/>
<dbReference type="RefSeq" id="WP_132937997.1">
    <property type="nucleotide sequence ID" value="NZ_CP119676.1"/>
</dbReference>
<comment type="caution">
    <text evidence="3">The sequence shown here is derived from an EMBL/GenBank/DDBJ whole genome shotgun (WGS) entry which is preliminary data.</text>
</comment>
<dbReference type="AlphaFoldDB" id="A0A4R3JDU9"/>
<evidence type="ECO:0000256" key="1">
    <source>
        <dbReference type="SAM" id="MobiDB-lite"/>
    </source>
</evidence>
<dbReference type="InterPro" id="IPR009875">
    <property type="entry name" value="PilZ_domain"/>
</dbReference>
<feature type="domain" description="PilZ" evidence="2">
    <location>
        <begin position="29"/>
        <end position="120"/>
    </location>
</feature>
<accession>A0A4R3JDU9</accession>
<evidence type="ECO:0000313" key="3">
    <source>
        <dbReference type="EMBL" id="TCS64022.1"/>
    </source>
</evidence>